<accession>A0A0S1SQI6</accession>
<accession>A0A0S1STU2</accession>
<proteinExistence type="predicted"/>
<organism evidence="2 3">
    <name type="scientific">Candidatus Peribacter riflensis</name>
    <dbReference type="NCBI Taxonomy" id="1735162"/>
    <lineage>
        <taxon>Bacteria</taxon>
        <taxon>Candidatus Peregrinibacteriota</taxon>
        <taxon>Candidatus Peribacteria</taxon>
        <taxon>Candidatus Peribacterales</taxon>
        <taxon>Candidatus Peribacteraceae</taxon>
        <taxon>Candidatus Peribacter</taxon>
    </lineage>
</organism>
<accession>A0A0S1SH07</accession>
<dbReference type="Proteomes" id="UP000069135">
    <property type="component" value="Chromosome"/>
</dbReference>
<dbReference type="EMBL" id="CP013065">
    <property type="protein sequence ID" value="ALM12809.1"/>
    <property type="molecule type" value="Genomic_DNA"/>
</dbReference>
<accession>A0A0S1SGT1</accession>
<keyword evidence="1" id="KW-1133">Transmembrane helix</keyword>
<reference evidence="2 3" key="2">
    <citation type="journal article" date="2016" name="PeerJ">
        <title>Analysis of five complete genome sequences for members of the class Peribacteria in the recently recognized Peregrinibacteria bacterial phylum.</title>
        <authorList>
            <person name="Anantharaman K."/>
            <person name="Brown C.T."/>
            <person name="Burstein D."/>
            <person name="Castelle C.J."/>
            <person name="Probst A.J."/>
            <person name="Thomas B.C."/>
            <person name="Williams K.H."/>
            <person name="Banfield J.F."/>
        </authorList>
    </citation>
    <scope>NUCLEOTIDE SEQUENCE [LARGE SCALE GENOMIC DNA]</scope>
    <source>
        <strain evidence="2">RIFOXYD1_FULL_PER-ii_59_16</strain>
    </source>
</reference>
<accession>A0A0S1SIN4</accession>
<gene>
    <name evidence="2" type="ORF">PeribacterD1_0106</name>
</gene>
<dbReference type="KEGG" id="prf:PeribacterA2_0106"/>
<protein>
    <submittedName>
        <fullName evidence="2">Uncharacterized protein</fullName>
    </submittedName>
</protein>
<reference evidence="3" key="1">
    <citation type="submission" date="2015-10" db="EMBL/GenBank/DDBJ databases">
        <title>Analysis of five complete genome sequences for members of the class Peribacteria in the recently recognized Peregrinibacteria bacterial phylum.</title>
        <authorList>
            <person name="Anantharaman K."/>
            <person name="Brown C.T."/>
            <person name="Burstein D."/>
            <person name="Castelle C.J."/>
            <person name="Probst A.J."/>
            <person name="Thomas B.C."/>
            <person name="Williams K.H."/>
            <person name="Banfield J.F."/>
        </authorList>
    </citation>
    <scope>NUCLEOTIDE SEQUENCE [LARGE SCALE GENOMIC DNA]</scope>
</reference>
<sequence length="60" mass="6638">MELLSLALIIVLIGALLSIGWQLAPLILIGGIVYAGVRYRRQIPGAIRGLWKAIRSHFKK</sequence>
<keyword evidence="1" id="KW-0472">Membrane</keyword>
<keyword evidence="1" id="KW-0812">Transmembrane</keyword>
<evidence type="ECO:0000313" key="2">
    <source>
        <dbReference type="EMBL" id="ALM12809.1"/>
    </source>
</evidence>
<name>A0A0S1SGT1_9BACT</name>
<evidence type="ECO:0000313" key="3">
    <source>
        <dbReference type="Proteomes" id="UP000069135"/>
    </source>
</evidence>
<dbReference type="AlphaFoldDB" id="A0A0S1SGT1"/>
<evidence type="ECO:0000256" key="1">
    <source>
        <dbReference type="SAM" id="Phobius"/>
    </source>
</evidence>
<feature type="transmembrane region" description="Helical" evidence="1">
    <location>
        <begin position="6"/>
        <end position="34"/>
    </location>
</feature>